<evidence type="ECO:0000256" key="1">
    <source>
        <dbReference type="ARBA" id="ARBA00009437"/>
    </source>
</evidence>
<dbReference type="GO" id="GO:0043565">
    <property type="term" value="F:sequence-specific DNA binding"/>
    <property type="evidence" value="ECO:0007669"/>
    <property type="project" value="TreeGrafter"/>
</dbReference>
<dbReference type="InterPro" id="IPR005119">
    <property type="entry name" value="LysR_subst-bd"/>
</dbReference>
<dbReference type="InterPro" id="IPR000847">
    <property type="entry name" value="LysR_HTH_N"/>
</dbReference>
<dbReference type="Proteomes" id="UP000070529">
    <property type="component" value="Unassembled WGS sequence"/>
</dbReference>
<dbReference type="SUPFAM" id="SSF53850">
    <property type="entry name" value="Periplasmic binding protein-like II"/>
    <property type="match status" value="1"/>
</dbReference>
<comment type="similarity">
    <text evidence="1">Belongs to the LysR transcriptional regulatory family.</text>
</comment>
<dbReference type="GO" id="GO:0006351">
    <property type="term" value="P:DNA-templated transcription"/>
    <property type="evidence" value="ECO:0007669"/>
    <property type="project" value="TreeGrafter"/>
</dbReference>
<keyword evidence="2" id="KW-0805">Transcription regulation</keyword>
<dbReference type="InterPro" id="IPR036388">
    <property type="entry name" value="WH-like_DNA-bd_sf"/>
</dbReference>
<keyword evidence="7" id="KW-1185">Reference proteome</keyword>
<proteinExistence type="inferred from homology"/>
<evidence type="ECO:0000313" key="7">
    <source>
        <dbReference type="Proteomes" id="UP000070529"/>
    </source>
</evidence>
<sequence>MKAQKIDWSDIPFVLAVCDTGSLSGAARTLQVNHSTVFRRIEAVEEKLAVRLFQRLSRGYVMTSAGEYFYEKAKTLRNDLNEIESQLCGEDLRLEGVLTVTTTDSVLYWLTPLMRQFQTQHPDVELRLVSEVRSFDLMQHDADIALRPTSNPPEHFVGRALLPISYAVYAHRAYYSSLKENDAKERWICLTDDLYQSPMSKITKNAMPQNAQITVANSMMGVFELVRAGLGIAALPCYLGEQNDELVRITAPDTRYDGQLWLLAHPNLRRSARVHAFFEFVSTHIHEHIAVLTQKNAP</sequence>
<keyword evidence="3" id="KW-0238">DNA-binding</keyword>
<dbReference type="PROSITE" id="PS50931">
    <property type="entry name" value="HTH_LYSR"/>
    <property type="match status" value="1"/>
</dbReference>
<accession>A0A135I806</accession>
<dbReference type="OrthoDB" id="570111at2"/>
<dbReference type="Gene3D" id="1.10.10.10">
    <property type="entry name" value="Winged helix-like DNA-binding domain superfamily/Winged helix DNA-binding domain"/>
    <property type="match status" value="1"/>
</dbReference>
<dbReference type="InterPro" id="IPR058163">
    <property type="entry name" value="LysR-type_TF_proteobact-type"/>
</dbReference>
<feature type="domain" description="HTH lysR-type" evidence="5">
    <location>
        <begin position="6"/>
        <end position="63"/>
    </location>
</feature>
<comment type="caution">
    <text evidence="6">The sequence shown here is derived from an EMBL/GenBank/DDBJ whole genome shotgun (WGS) entry which is preliminary data.</text>
</comment>
<dbReference type="SUPFAM" id="SSF46785">
    <property type="entry name" value="Winged helix' DNA-binding domain"/>
    <property type="match status" value="1"/>
</dbReference>
<evidence type="ECO:0000313" key="6">
    <source>
        <dbReference type="EMBL" id="KXF81591.1"/>
    </source>
</evidence>
<dbReference type="PANTHER" id="PTHR30537:SF3">
    <property type="entry name" value="TRANSCRIPTIONAL REGULATORY PROTEIN"/>
    <property type="match status" value="1"/>
</dbReference>
<evidence type="ECO:0000259" key="5">
    <source>
        <dbReference type="PROSITE" id="PS50931"/>
    </source>
</evidence>
<gene>
    <name evidence="6" type="ORF">ATN88_02635</name>
</gene>
<organism evidence="6 7">
    <name type="scientific">Enterovibrio coralii</name>
    <dbReference type="NCBI Taxonomy" id="294935"/>
    <lineage>
        <taxon>Bacteria</taxon>
        <taxon>Pseudomonadati</taxon>
        <taxon>Pseudomonadota</taxon>
        <taxon>Gammaproteobacteria</taxon>
        <taxon>Vibrionales</taxon>
        <taxon>Vibrionaceae</taxon>
        <taxon>Enterovibrio</taxon>
    </lineage>
</organism>
<dbReference type="AlphaFoldDB" id="A0A135I806"/>
<protein>
    <submittedName>
        <fullName evidence="6">LysR family transcriptional regulator</fullName>
    </submittedName>
</protein>
<evidence type="ECO:0000256" key="4">
    <source>
        <dbReference type="ARBA" id="ARBA00023163"/>
    </source>
</evidence>
<dbReference type="STRING" id="294935.ATN88_02635"/>
<evidence type="ECO:0000256" key="2">
    <source>
        <dbReference type="ARBA" id="ARBA00023015"/>
    </source>
</evidence>
<dbReference type="InterPro" id="IPR036390">
    <property type="entry name" value="WH_DNA-bd_sf"/>
</dbReference>
<keyword evidence="4" id="KW-0804">Transcription</keyword>
<name>A0A135I806_9GAMM</name>
<dbReference type="Gene3D" id="3.40.190.290">
    <property type="match status" value="1"/>
</dbReference>
<dbReference type="EMBL" id="LNTY01000034">
    <property type="protein sequence ID" value="KXF81591.1"/>
    <property type="molecule type" value="Genomic_DNA"/>
</dbReference>
<dbReference type="RefSeq" id="WP_067416901.1">
    <property type="nucleotide sequence ID" value="NZ_LNTY01000034.1"/>
</dbReference>
<dbReference type="GO" id="GO:0003700">
    <property type="term" value="F:DNA-binding transcription factor activity"/>
    <property type="evidence" value="ECO:0007669"/>
    <property type="project" value="InterPro"/>
</dbReference>
<reference evidence="6 7" key="1">
    <citation type="submission" date="2015-11" db="EMBL/GenBank/DDBJ databases">
        <title>Genomic Taxonomy of the Vibrionaceae.</title>
        <authorList>
            <person name="Gomez-Gil B."/>
            <person name="Enciso-Ibarra J."/>
        </authorList>
    </citation>
    <scope>NUCLEOTIDE SEQUENCE [LARGE SCALE GENOMIC DNA]</scope>
    <source>
        <strain evidence="6 7">CAIM 912</strain>
    </source>
</reference>
<evidence type="ECO:0000256" key="3">
    <source>
        <dbReference type="ARBA" id="ARBA00023125"/>
    </source>
</evidence>
<dbReference type="Pfam" id="PF00126">
    <property type="entry name" value="HTH_1"/>
    <property type="match status" value="1"/>
</dbReference>
<dbReference type="PANTHER" id="PTHR30537">
    <property type="entry name" value="HTH-TYPE TRANSCRIPTIONAL REGULATOR"/>
    <property type="match status" value="1"/>
</dbReference>
<dbReference type="Pfam" id="PF03466">
    <property type="entry name" value="LysR_substrate"/>
    <property type="match status" value="1"/>
</dbReference>